<name>A0AAD6AZD4_9TELE</name>
<dbReference type="EMBL" id="JAPTMU010000012">
    <property type="protein sequence ID" value="KAJ4934890.1"/>
    <property type="molecule type" value="Genomic_DNA"/>
</dbReference>
<evidence type="ECO:0000313" key="1">
    <source>
        <dbReference type="EMBL" id="KAJ4934890.1"/>
    </source>
</evidence>
<dbReference type="AlphaFoldDB" id="A0AAD6AZD4"/>
<feature type="non-terminal residue" evidence="1">
    <location>
        <position position="113"/>
    </location>
</feature>
<organism evidence="1 2">
    <name type="scientific">Pogonophryne albipinna</name>
    <dbReference type="NCBI Taxonomy" id="1090488"/>
    <lineage>
        <taxon>Eukaryota</taxon>
        <taxon>Metazoa</taxon>
        <taxon>Chordata</taxon>
        <taxon>Craniata</taxon>
        <taxon>Vertebrata</taxon>
        <taxon>Euteleostomi</taxon>
        <taxon>Actinopterygii</taxon>
        <taxon>Neopterygii</taxon>
        <taxon>Teleostei</taxon>
        <taxon>Neoteleostei</taxon>
        <taxon>Acanthomorphata</taxon>
        <taxon>Eupercaria</taxon>
        <taxon>Perciformes</taxon>
        <taxon>Notothenioidei</taxon>
        <taxon>Pogonophryne</taxon>
    </lineage>
</organism>
<protein>
    <submittedName>
        <fullName evidence="1">Uncharacterized protein</fullName>
    </submittedName>
</protein>
<evidence type="ECO:0000313" key="2">
    <source>
        <dbReference type="Proteomes" id="UP001219934"/>
    </source>
</evidence>
<reference evidence="1" key="1">
    <citation type="submission" date="2022-11" db="EMBL/GenBank/DDBJ databases">
        <title>Chromosome-level genome of Pogonophryne albipinna.</title>
        <authorList>
            <person name="Jo E."/>
        </authorList>
    </citation>
    <scope>NUCLEOTIDE SEQUENCE</scope>
    <source>
        <strain evidence="1">SGF0006</strain>
        <tissue evidence="1">Muscle</tissue>
    </source>
</reference>
<dbReference type="Proteomes" id="UP001219934">
    <property type="component" value="Unassembled WGS sequence"/>
</dbReference>
<proteinExistence type="predicted"/>
<keyword evidence="2" id="KW-1185">Reference proteome</keyword>
<comment type="caution">
    <text evidence="1">The sequence shown here is derived from an EMBL/GenBank/DDBJ whole genome shotgun (WGS) entry which is preliminary data.</text>
</comment>
<accession>A0AAD6AZD4</accession>
<feature type="non-terminal residue" evidence="1">
    <location>
        <position position="1"/>
    </location>
</feature>
<sequence>PHYLTCPSVTLFLPRTLKSPVRGVISEAVQSQYFSRLCVKPSSRKQSQKLRCENTIPDQIFAGGENTSLKLETFKGVCFKDENQKSQKLMGFKGAVEGWQTALGGPNPLPCQA</sequence>
<gene>
    <name evidence="1" type="ORF">JOQ06_007671</name>
</gene>